<comment type="subcellular location">
    <subcellularLocation>
        <location evidence="1">Membrane</location>
        <topology evidence="1">Multi-pass membrane protein</topology>
    </subcellularLocation>
</comment>
<keyword evidence="5 7" id="KW-1133">Transmembrane helix</keyword>
<organism evidence="9 10">
    <name type="scientific">Thiobacter aerophilum</name>
    <dbReference type="NCBI Taxonomy" id="3121275"/>
    <lineage>
        <taxon>Bacteria</taxon>
        <taxon>Pseudomonadati</taxon>
        <taxon>Pseudomonadota</taxon>
        <taxon>Betaproteobacteria</taxon>
        <taxon>Burkholderiales</taxon>
        <taxon>Thiobacteraceae</taxon>
        <taxon>Thiobacter</taxon>
    </lineage>
</organism>
<dbReference type="InterPro" id="IPR003362">
    <property type="entry name" value="Bact_transf"/>
</dbReference>
<dbReference type="InterPro" id="IPR017475">
    <property type="entry name" value="EPS_sugar_tfrase"/>
</dbReference>
<dbReference type="Pfam" id="PF02397">
    <property type="entry name" value="Bac_transf"/>
    <property type="match status" value="1"/>
</dbReference>
<keyword evidence="10" id="KW-1185">Reference proteome</keyword>
<evidence type="ECO:0000313" key="10">
    <source>
        <dbReference type="Proteomes" id="UP001482231"/>
    </source>
</evidence>
<proteinExistence type="inferred from homology"/>
<reference evidence="9 10" key="1">
    <citation type="submission" date="2024-02" db="EMBL/GenBank/DDBJ databases">
        <title>New thermophilic sulfur-oxidizing bacteria from a hot springs of the Uzon caldera (Kamchatka, Russia).</title>
        <authorList>
            <person name="Dukat A.M."/>
            <person name="Elcheninov A.G."/>
            <person name="Frolov E.N."/>
        </authorList>
    </citation>
    <scope>NUCLEOTIDE SEQUENCE [LARGE SCALE GENOMIC DNA]</scope>
    <source>
        <strain evidence="9 10">AK1</strain>
    </source>
</reference>
<protein>
    <submittedName>
        <fullName evidence="9">TIGR03013 family XrtA/PEP-CTERM system glycosyltransferase</fullName>
    </submittedName>
</protein>
<gene>
    <name evidence="9" type="ORF">V6E02_04555</name>
</gene>
<feature type="domain" description="Bacterial sugar transferase" evidence="8">
    <location>
        <begin position="269"/>
        <end position="452"/>
    </location>
</feature>
<dbReference type="Proteomes" id="UP001482231">
    <property type="component" value="Unassembled WGS sequence"/>
</dbReference>
<evidence type="ECO:0000256" key="7">
    <source>
        <dbReference type="SAM" id="Phobius"/>
    </source>
</evidence>
<dbReference type="PANTHER" id="PTHR30576">
    <property type="entry name" value="COLANIC BIOSYNTHESIS UDP-GLUCOSE LIPID CARRIER TRANSFERASE"/>
    <property type="match status" value="1"/>
</dbReference>
<dbReference type="InterPro" id="IPR017464">
    <property type="entry name" value="Sugar_tfrase_EpsB_2"/>
</dbReference>
<dbReference type="EMBL" id="JBAJEX010000002">
    <property type="protein sequence ID" value="MEO1766479.1"/>
    <property type="molecule type" value="Genomic_DNA"/>
</dbReference>
<accession>A0ABV0EGF9</accession>
<evidence type="ECO:0000256" key="2">
    <source>
        <dbReference type="ARBA" id="ARBA00006464"/>
    </source>
</evidence>
<comment type="caution">
    <text evidence="9">The sequence shown here is derived from an EMBL/GenBank/DDBJ whole genome shotgun (WGS) entry which is preliminary data.</text>
</comment>
<evidence type="ECO:0000256" key="5">
    <source>
        <dbReference type="ARBA" id="ARBA00022989"/>
    </source>
</evidence>
<evidence type="ECO:0000256" key="4">
    <source>
        <dbReference type="ARBA" id="ARBA00022692"/>
    </source>
</evidence>
<sequence>MIRVFSHYLSKGLLLLMLAELGVLLAALPVVSTLGQYPVPALLGVANLGFTLVCFGWMALFGLYRRDFDEGLGSMVLRVLTALGLAFLLVWFAGWLVPRLSMPTAALAWATVSAGVAILLLRFAFFRWADWEVLKTRVLVLGTGTRAARVLELLRQPESRHRLHIVGFLPLGGIHHFVNHSLILPDEAPLSEIVDKYQIDEIVIAIRERRGGNLPVHELLDCKLKGIRVVELSSFFERERGHVQLDSLNASWMVLSEGFRQGLLRDVVKRTFDLTVSAAILVVTLPVMLLAALAIVAESGFPILYRQERVGQGGRVFTIYKFRSMTQNAEADGQPRWAQAGDARITRVGRFIRKTRIDELPQLINVFKGDMSFVGPRPERPFFVNQLMEQIPYYGARHSIKPGVTGWAQVRYSYGASLEDAIEKLQYDLYYVKNHSFFLDLMILFETALVVLLGKGAR</sequence>
<dbReference type="NCBIfam" id="TIGR03025">
    <property type="entry name" value="EPS_sugtrans"/>
    <property type="match status" value="1"/>
</dbReference>
<dbReference type="NCBIfam" id="TIGR03013">
    <property type="entry name" value="EpsB_2"/>
    <property type="match status" value="1"/>
</dbReference>
<feature type="transmembrane region" description="Helical" evidence="7">
    <location>
        <begin position="12"/>
        <end position="35"/>
    </location>
</feature>
<keyword evidence="6 7" id="KW-0472">Membrane</keyword>
<evidence type="ECO:0000256" key="6">
    <source>
        <dbReference type="ARBA" id="ARBA00023136"/>
    </source>
</evidence>
<comment type="similarity">
    <text evidence="2">Belongs to the bacterial sugar transferase family.</text>
</comment>
<evidence type="ECO:0000256" key="3">
    <source>
        <dbReference type="ARBA" id="ARBA00022679"/>
    </source>
</evidence>
<name>A0ABV0EGF9_9BURK</name>
<evidence type="ECO:0000313" key="9">
    <source>
        <dbReference type="EMBL" id="MEO1766479.1"/>
    </source>
</evidence>
<dbReference type="PANTHER" id="PTHR30576:SF0">
    <property type="entry name" value="UNDECAPRENYL-PHOSPHATE N-ACETYLGALACTOSAMINYL 1-PHOSPHATE TRANSFERASE-RELATED"/>
    <property type="match status" value="1"/>
</dbReference>
<feature type="transmembrane region" description="Helical" evidence="7">
    <location>
        <begin position="274"/>
        <end position="297"/>
    </location>
</feature>
<keyword evidence="3" id="KW-0808">Transferase</keyword>
<dbReference type="RefSeq" id="WP_347307568.1">
    <property type="nucleotide sequence ID" value="NZ_JBAJEX010000002.1"/>
</dbReference>
<dbReference type="Gene3D" id="3.40.50.720">
    <property type="entry name" value="NAD(P)-binding Rossmann-like Domain"/>
    <property type="match status" value="1"/>
</dbReference>
<feature type="transmembrane region" description="Helical" evidence="7">
    <location>
        <begin position="76"/>
        <end position="94"/>
    </location>
</feature>
<evidence type="ECO:0000259" key="8">
    <source>
        <dbReference type="Pfam" id="PF02397"/>
    </source>
</evidence>
<evidence type="ECO:0000256" key="1">
    <source>
        <dbReference type="ARBA" id="ARBA00004141"/>
    </source>
</evidence>
<feature type="transmembrane region" description="Helical" evidence="7">
    <location>
        <begin position="41"/>
        <end position="64"/>
    </location>
</feature>
<feature type="transmembrane region" description="Helical" evidence="7">
    <location>
        <begin position="106"/>
        <end position="125"/>
    </location>
</feature>
<keyword evidence="4 7" id="KW-0812">Transmembrane</keyword>